<evidence type="ECO:0000256" key="4">
    <source>
        <dbReference type="ARBA" id="ARBA00022692"/>
    </source>
</evidence>
<keyword evidence="2 7" id="KW-0813">Transport</keyword>
<evidence type="ECO:0000256" key="3">
    <source>
        <dbReference type="ARBA" id="ARBA00022475"/>
    </source>
</evidence>
<keyword evidence="10" id="KW-1185">Reference proteome</keyword>
<keyword evidence="3" id="KW-1003">Cell membrane</keyword>
<dbReference type="CDD" id="cd06261">
    <property type="entry name" value="TM_PBP2"/>
    <property type="match status" value="1"/>
</dbReference>
<evidence type="ECO:0000256" key="2">
    <source>
        <dbReference type="ARBA" id="ARBA00022448"/>
    </source>
</evidence>
<proteinExistence type="inferred from homology"/>
<dbReference type="Gene3D" id="1.10.3720.10">
    <property type="entry name" value="MetI-like"/>
    <property type="match status" value="1"/>
</dbReference>
<accession>A0ABS3MZV0</accession>
<dbReference type="PROSITE" id="PS50928">
    <property type="entry name" value="ABC_TM1"/>
    <property type="match status" value="1"/>
</dbReference>
<feature type="transmembrane region" description="Helical" evidence="7">
    <location>
        <begin position="179"/>
        <end position="204"/>
    </location>
</feature>
<protein>
    <submittedName>
        <fullName evidence="9">Carbohydrate ABC transporter permease</fullName>
    </submittedName>
</protein>
<evidence type="ECO:0000259" key="8">
    <source>
        <dbReference type="PROSITE" id="PS50928"/>
    </source>
</evidence>
<comment type="similarity">
    <text evidence="7">Belongs to the binding-protein-dependent transport system permease family.</text>
</comment>
<evidence type="ECO:0000313" key="9">
    <source>
        <dbReference type="EMBL" id="MBO1511533.1"/>
    </source>
</evidence>
<gene>
    <name evidence="9" type="ORF">I7822_07615</name>
</gene>
<keyword evidence="4 7" id="KW-0812">Transmembrane</keyword>
<feature type="domain" description="ABC transmembrane type-1" evidence="8">
    <location>
        <begin position="68"/>
        <end position="258"/>
    </location>
</feature>
<comment type="caution">
    <text evidence="9">The sequence shown here is derived from an EMBL/GenBank/DDBJ whole genome shotgun (WGS) entry which is preliminary data.</text>
</comment>
<evidence type="ECO:0000256" key="7">
    <source>
        <dbReference type="RuleBase" id="RU363032"/>
    </source>
</evidence>
<evidence type="ECO:0000256" key="6">
    <source>
        <dbReference type="ARBA" id="ARBA00023136"/>
    </source>
</evidence>
<dbReference type="EMBL" id="JAGDEL010000004">
    <property type="protein sequence ID" value="MBO1511533.1"/>
    <property type="molecule type" value="Genomic_DNA"/>
</dbReference>
<dbReference type="InterPro" id="IPR035906">
    <property type="entry name" value="MetI-like_sf"/>
</dbReference>
<dbReference type="InterPro" id="IPR000515">
    <property type="entry name" value="MetI-like"/>
</dbReference>
<evidence type="ECO:0000313" key="10">
    <source>
        <dbReference type="Proteomes" id="UP000663981"/>
    </source>
</evidence>
<dbReference type="Proteomes" id="UP000663981">
    <property type="component" value="Unassembled WGS sequence"/>
</dbReference>
<keyword evidence="5 7" id="KW-1133">Transmembrane helix</keyword>
<dbReference type="RefSeq" id="WP_207976616.1">
    <property type="nucleotide sequence ID" value="NZ_JAGDEL010000004.1"/>
</dbReference>
<evidence type="ECO:0000256" key="5">
    <source>
        <dbReference type="ARBA" id="ARBA00022989"/>
    </source>
</evidence>
<reference evidence="9 10" key="1">
    <citation type="submission" date="2021-03" db="EMBL/GenBank/DDBJ databases">
        <title>Whole genome sequence of Metabacillus bambusae BG109.</title>
        <authorList>
            <person name="Jeong J.W."/>
        </authorList>
    </citation>
    <scope>NUCLEOTIDE SEQUENCE [LARGE SCALE GENOMIC DNA]</scope>
    <source>
        <strain evidence="9 10">BG109</strain>
    </source>
</reference>
<feature type="transmembrane region" description="Helical" evidence="7">
    <location>
        <begin position="233"/>
        <end position="258"/>
    </location>
</feature>
<keyword evidence="6 7" id="KW-0472">Membrane</keyword>
<feature type="transmembrane region" description="Helical" evidence="7">
    <location>
        <begin position="12"/>
        <end position="30"/>
    </location>
</feature>
<evidence type="ECO:0000256" key="1">
    <source>
        <dbReference type="ARBA" id="ARBA00004651"/>
    </source>
</evidence>
<dbReference type="Pfam" id="PF00528">
    <property type="entry name" value="BPD_transp_1"/>
    <property type="match status" value="1"/>
</dbReference>
<feature type="transmembrane region" description="Helical" evidence="7">
    <location>
        <begin position="106"/>
        <end position="127"/>
    </location>
</feature>
<feature type="transmembrane region" description="Helical" evidence="7">
    <location>
        <begin position="68"/>
        <end position="94"/>
    </location>
</feature>
<organism evidence="9 10">
    <name type="scientific">Metabacillus bambusae</name>
    <dbReference type="NCBI Taxonomy" id="2795218"/>
    <lineage>
        <taxon>Bacteria</taxon>
        <taxon>Bacillati</taxon>
        <taxon>Bacillota</taxon>
        <taxon>Bacilli</taxon>
        <taxon>Bacillales</taxon>
        <taxon>Bacillaceae</taxon>
        <taxon>Metabacillus</taxon>
    </lineage>
</organism>
<dbReference type="PANTHER" id="PTHR43744:SF8">
    <property type="entry name" value="SN-GLYCEROL-3-PHOSPHATE TRANSPORT SYSTEM PERMEASE PROTEIN UGPE"/>
    <property type="match status" value="1"/>
</dbReference>
<dbReference type="PANTHER" id="PTHR43744">
    <property type="entry name" value="ABC TRANSPORTER PERMEASE PROTEIN MG189-RELATED-RELATED"/>
    <property type="match status" value="1"/>
</dbReference>
<sequence length="273" mass="30614">MFRSEKLYLSRIIITIYCFFTVFVLGYLVYNSFRSKQDVLTNTLGIPKEWSFDAYVDVFRIEGFHYNILSSVVILIGALVLLIFLSSMVAYGIGIYTFKYKQVVTVYFLLGLMFPVQLGIVPIFLIIKNLGLINSVWGVVLILGAGISVPVLLLTNFFANLPRSLYEAAKIDGAGEWTIFYRVMFPIASPIVVSLCIISSVGIWNNFFIPLITLQNDNVKTIPLAIMKYTGNIMLYIDKAMVTSVIATIPILILFFIFSEKVIESVASGGVKE</sequence>
<feature type="transmembrane region" description="Helical" evidence="7">
    <location>
        <begin position="139"/>
        <end position="159"/>
    </location>
</feature>
<name>A0ABS3MZV0_9BACI</name>
<comment type="subcellular location">
    <subcellularLocation>
        <location evidence="1 7">Cell membrane</location>
        <topology evidence="1 7">Multi-pass membrane protein</topology>
    </subcellularLocation>
</comment>
<dbReference type="SUPFAM" id="SSF161098">
    <property type="entry name" value="MetI-like"/>
    <property type="match status" value="1"/>
</dbReference>